<evidence type="ECO:0000256" key="6">
    <source>
        <dbReference type="ARBA" id="ARBA00023326"/>
    </source>
</evidence>
<keyword evidence="1" id="KW-0645">Protease</keyword>
<dbReference type="InterPro" id="IPR023828">
    <property type="entry name" value="Peptidase_S8_Ser-AS"/>
</dbReference>
<dbReference type="PROSITE" id="PS50853">
    <property type="entry name" value="FN3"/>
    <property type="match status" value="2"/>
</dbReference>
<evidence type="ECO:0000313" key="12">
    <source>
        <dbReference type="Proteomes" id="UP000831775"/>
    </source>
</evidence>
<evidence type="ECO:0000256" key="1">
    <source>
        <dbReference type="ARBA" id="ARBA00022670"/>
    </source>
</evidence>
<dbReference type="PANTHER" id="PTHR46708:SF2">
    <property type="entry name" value="FIBRONECTIN TYPE-III DOMAIN-CONTAINING PROTEIN"/>
    <property type="match status" value="1"/>
</dbReference>
<dbReference type="RefSeq" id="WP_244688369.1">
    <property type="nucleotide sequence ID" value="NZ_CP095043.1"/>
</dbReference>
<dbReference type="Gene3D" id="2.60.40.10">
    <property type="entry name" value="Immunoglobulins"/>
    <property type="match status" value="2"/>
</dbReference>
<evidence type="ECO:0000256" key="9">
    <source>
        <dbReference type="SAM" id="SignalP"/>
    </source>
</evidence>
<sequence length="926" mass="93288">MRASLRRGIAVCAAVPLLCLLAVPAAQAEEPEGSSAEGSTSESTGSPLADRLVETVESGVTAPDQIAEALSLPADGGGSLTIDTTGMVTATLFFASAPSEALLAQVAELAEVDQAFSPVPAATIRVLPERIPDLQALDGVASVTPALDPFTGADRAGVLDAVRQALPAAPIPAVDRCGPIPIEADAPLRADTARAQLGVDGTGVTIGVISDSFAHVTSPTSWADDVASGALPGAGNPCGYTTPVEVISDARPGGDEGRAMAQLVHGIAPGAKILFADAGSNDLEMAQNIERLAEAGASIIVDDITWPQEAYFQQSFISAAIEHVKSAYGVAYFTSAGNSNSVAQSGPAAGLPQSSWQTNAYRAMECPVWVDHEPGADCLDFDPDPSVDAAYDLLQIGAYDGSLSPIASIAEPLFGVTTAYELRFYVEGAGTATLIASVPSFGGPYPGLTGSVPVTAESSVRMVLVRTGHDPAEVVPPAIFLGFIRGGDLIDERAYATARTSGDAVDAVGAMTFGHSGDGSGLGTASLDWQDPTLLRGYSSLGPNTLLFEPLVFPLTEAVTVPKPRLADPVVVDAPRLAAVDGTQTTFFGEDEGAPGAPEYRFFGTSAAAPNAAAVAALGKSYAPGVSGADLTSAMLGSARGTSAGGPVNPYAGVPDARVFGAGIVDAVGLIDALPALAPAPTDLALVAADPTSLRATWSEPAAPDRTRVELFAGEAAAGAAVQSAELAAGTLAVDFADLAPNETYTVRVSTVNAVGSANPTSATAMTTPLAPVGLAVNSATAEALSVSWSAGGALDHYRVSLQPRDGAGSDAVDLPADATSHTFTGLAAAQEYTLVVEALNAAGAGTPATLDVATAARPGPPAPPAEPADGRGALSQTGGDSMLPLMLGAAGVLLLGAIVITVALVRARARRTEDAPEQDVQEPLE</sequence>
<evidence type="ECO:0000256" key="7">
    <source>
        <dbReference type="SAM" id="MobiDB-lite"/>
    </source>
</evidence>
<dbReference type="InterPro" id="IPR036116">
    <property type="entry name" value="FN3_sf"/>
</dbReference>
<keyword evidence="6" id="KW-0119">Carbohydrate metabolism</keyword>
<feature type="region of interest" description="Disordered" evidence="7">
    <location>
        <begin position="853"/>
        <end position="877"/>
    </location>
</feature>
<feature type="domain" description="Fibronectin type-III" evidence="10">
    <location>
        <begin position="680"/>
        <end position="770"/>
    </location>
</feature>
<keyword evidence="5" id="KW-0326">Glycosidase</keyword>
<evidence type="ECO:0000256" key="4">
    <source>
        <dbReference type="ARBA" id="ARBA00022825"/>
    </source>
</evidence>
<feature type="signal peptide" evidence="9">
    <location>
        <begin position="1"/>
        <end position="28"/>
    </location>
</feature>
<keyword evidence="12" id="KW-1185">Reference proteome</keyword>
<dbReference type="InterPro" id="IPR050991">
    <property type="entry name" value="ECM_Regulatory_Proteins"/>
</dbReference>
<dbReference type="InterPro" id="IPR013783">
    <property type="entry name" value="Ig-like_fold"/>
</dbReference>
<keyword evidence="8" id="KW-1133">Transmembrane helix</keyword>
<proteinExistence type="predicted"/>
<evidence type="ECO:0000313" key="11">
    <source>
        <dbReference type="EMBL" id="UOQ61705.1"/>
    </source>
</evidence>
<dbReference type="InterPro" id="IPR003961">
    <property type="entry name" value="FN3_dom"/>
</dbReference>
<keyword evidence="6" id="KW-0624">Polysaccharide degradation</keyword>
<protein>
    <submittedName>
        <fullName evidence="11">Fibronectin type III domain-containing protein</fullName>
    </submittedName>
</protein>
<dbReference type="Gene3D" id="3.40.50.200">
    <property type="entry name" value="Peptidase S8/S53 domain"/>
    <property type="match status" value="2"/>
</dbReference>
<dbReference type="InterPro" id="IPR036852">
    <property type="entry name" value="Peptidase_S8/S53_dom_sf"/>
</dbReference>
<evidence type="ECO:0000256" key="2">
    <source>
        <dbReference type="ARBA" id="ARBA00022737"/>
    </source>
</evidence>
<dbReference type="CDD" id="cd00063">
    <property type="entry name" value="FN3"/>
    <property type="match status" value="2"/>
</dbReference>
<feature type="transmembrane region" description="Helical" evidence="8">
    <location>
        <begin position="883"/>
        <end position="906"/>
    </location>
</feature>
<organism evidence="11 12">
    <name type="scientific">Leucobacter rhizosphaerae</name>
    <dbReference type="NCBI Taxonomy" id="2932245"/>
    <lineage>
        <taxon>Bacteria</taxon>
        <taxon>Bacillati</taxon>
        <taxon>Actinomycetota</taxon>
        <taxon>Actinomycetes</taxon>
        <taxon>Micrococcales</taxon>
        <taxon>Microbacteriaceae</taxon>
        <taxon>Leucobacter</taxon>
    </lineage>
</organism>
<dbReference type="PANTHER" id="PTHR46708">
    <property type="entry name" value="TENASCIN"/>
    <property type="match status" value="1"/>
</dbReference>
<evidence type="ECO:0000256" key="8">
    <source>
        <dbReference type="SAM" id="Phobius"/>
    </source>
</evidence>
<keyword evidence="3" id="KW-0378">Hydrolase</keyword>
<evidence type="ECO:0000256" key="5">
    <source>
        <dbReference type="ARBA" id="ARBA00023295"/>
    </source>
</evidence>
<dbReference type="Pfam" id="PF00041">
    <property type="entry name" value="fn3"/>
    <property type="match status" value="2"/>
</dbReference>
<dbReference type="Proteomes" id="UP000831775">
    <property type="component" value="Chromosome"/>
</dbReference>
<feature type="domain" description="Fibronectin type-III" evidence="10">
    <location>
        <begin position="771"/>
        <end position="859"/>
    </location>
</feature>
<dbReference type="SMART" id="SM00060">
    <property type="entry name" value="FN3"/>
    <property type="match status" value="2"/>
</dbReference>
<keyword evidence="2" id="KW-0677">Repeat</keyword>
<keyword evidence="8" id="KW-0812">Transmembrane</keyword>
<accession>A0ABY4FZK7</accession>
<evidence type="ECO:0000259" key="10">
    <source>
        <dbReference type="PROSITE" id="PS50853"/>
    </source>
</evidence>
<dbReference type="SUPFAM" id="SSF49265">
    <property type="entry name" value="Fibronectin type III"/>
    <property type="match status" value="1"/>
</dbReference>
<feature type="chain" id="PRO_5045267562" evidence="9">
    <location>
        <begin position="29"/>
        <end position="926"/>
    </location>
</feature>
<keyword evidence="8" id="KW-0472">Membrane</keyword>
<evidence type="ECO:0000256" key="3">
    <source>
        <dbReference type="ARBA" id="ARBA00022801"/>
    </source>
</evidence>
<gene>
    <name evidence="11" type="ORF">MUN76_07035</name>
</gene>
<keyword evidence="4" id="KW-0720">Serine protease</keyword>
<keyword evidence="9" id="KW-0732">Signal</keyword>
<dbReference type="PROSITE" id="PS00138">
    <property type="entry name" value="SUBTILASE_SER"/>
    <property type="match status" value="1"/>
</dbReference>
<name>A0ABY4FZK7_9MICO</name>
<reference evidence="11 12" key="1">
    <citation type="submission" date="2022-04" db="EMBL/GenBank/DDBJ databases">
        <title>Leucobacter sp. isolated from rhizosphere of onion.</title>
        <authorList>
            <person name="Won M."/>
            <person name="Lee C.-M."/>
            <person name="Woen H.-Y."/>
            <person name="Kwon S.-W."/>
        </authorList>
    </citation>
    <scope>NUCLEOTIDE SEQUENCE [LARGE SCALE GENOMIC DNA]</scope>
    <source>
        <strain evidence="11 12">H25R-14</strain>
    </source>
</reference>
<dbReference type="EMBL" id="CP095043">
    <property type="protein sequence ID" value="UOQ61705.1"/>
    <property type="molecule type" value="Genomic_DNA"/>
</dbReference>
<dbReference type="SUPFAM" id="SSF52743">
    <property type="entry name" value="Subtilisin-like"/>
    <property type="match status" value="1"/>
</dbReference>